<feature type="signal peptide" evidence="3">
    <location>
        <begin position="1"/>
        <end position="39"/>
    </location>
</feature>
<gene>
    <name evidence="5" type="primary">At1g60390</name>
    <name evidence="5" type="ORF">g.28621</name>
</gene>
<keyword evidence="1 3" id="KW-0732">Signal</keyword>
<dbReference type="InterPro" id="IPR004873">
    <property type="entry name" value="BURP_dom"/>
</dbReference>
<dbReference type="PANTHER" id="PTHR31458">
    <property type="entry name" value="POLYGALACTURONASE 1 BETA-LIKE PROTEIN 2"/>
    <property type="match status" value="1"/>
</dbReference>
<evidence type="ECO:0000256" key="2">
    <source>
        <dbReference type="ARBA" id="ARBA00023180"/>
    </source>
</evidence>
<protein>
    <submittedName>
        <fullName evidence="5">Putative polygalacturonase non-catalytic subunit At1g60390</fullName>
    </submittedName>
</protein>
<feature type="non-terminal residue" evidence="5">
    <location>
        <position position="1"/>
    </location>
</feature>
<dbReference type="SMART" id="SM01045">
    <property type="entry name" value="BURP"/>
    <property type="match status" value="1"/>
</dbReference>
<organism evidence="5">
    <name type="scientific">Anthurium amnicola</name>
    <dbReference type="NCBI Taxonomy" id="1678845"/>
    <lineage>
        <taxon>Eukaryota</taxon>
        <taxon>Viridiplantae</taxon>
        <taxon>Streptophyta</taxon>
        <taxon>Embryophyta</taxon>
        <taxon>Tracheophyta</taxon>
        <taxon>Spermatophyta</taxon>
        <taxon>Magnoliopsida</taxon>
        <taxon>Liliopsida</taxon>
        <taxon>Araceae</taxon>
        <taxon>Pothoideae</taxon>
        <taxon>Potheae</taxon>
        <taxon>Anthurium</taxon>
    </lineage>
</organism>
<name>A0A1D1XSD7_9ARAE</name>
<proteinExistence type="predicted"/>
<feature type="domain" description="BURP" evidence="4">
    <location>
        <begin position="415"/>
        <end position="631"/>
    </location>
</feature>
<evidence type="ECO:0000256" key="1">
    <source>
        <dbReference type="ARBA" id="ARBA00022729"/>
    </source>
</evidence>
<dbReference type="PROSITE" id="PS51277">
    <property type="entry name" value="BURP"/>
    <property type="match status" value="1"/>
</dbReference>
<keyword evidence="2" id="KW-0325">Glycoprotein</keyword>
<dbReference type="Pfam" id="PF03181">
    <property type="entry name" value="BURP"/>
    <property type="match status" value="1"/>
</dbReference>
<evidence type="ECO:0000256" key="3">
    <source>
        <dbReference type="SAM" id="SignalP"/>
    </source>
</evidence>
<accession>A0A1D1XSD7</accession>
<dbReference type="EMBL" id="GDJX01022666">
    <property type="protein sequence ID" value="JAT45270.1"/>
    <property type="molecule type" value="Transcribed_RNA"/>
</dbReference>
<dbReference type="InterPro" id="IPR051897">
    <property type="entry name" value="PG-associated_BURP"/>
</dbReference>
<evidence type="ECO:0000259" key="4">
    <source>
        <dbReference type="PROSITE" id="PS51277"/>
    </source>
</evidence>
<feature type="chain" id="PRO_5008899678" evidence="3">
    <location>
        <begin position="40"/>
        <end position="632"/>
    </location>
</feature>
<evidence type="ECO:0000313" key="5">
    <source>
        <dbReference type="EMBL" id="JAT45270.1"/>
    </source>
</evidence>
<sequence length="632" mass="68579">LQTVCSLIVASPPHSHTIMGLRGWYLLWFLSSVLGSSQASSDNPFSPKASLLRQWKRLFPSSDEQMPGILLSKASPLNATQLAVFSRYIDDRTLPAHIRSFCSAANLFCDAKPPANVTHDVPDEADFTTYSNKQFRRYQTGGVFTQDSFTNYSVEENVARDSFLRYGKDATGGIEGFTTYALDTNVAGSDFANYDTNGNGVSGNFWSYGAKSNVQGHDFATYGAGSSADNLNFNSYSEESNVVRNGFKSYGADANGQIGQFAGYATSSNVLTNSFKGYDSAGNGASDFFQNYGDKGNVARNDFRSYSKEGNGGLLDFSTYGEQASVSENVFRSYGKGTNELLTGFKVYGNSTLSSKNEFVEYNKDGAGIPSVRFTTYVGNQTSFGQYVGTPGTFESYFNTSAPAAAAAAVEPGKFFRKANLVTGKRIPMPDIRDKMPPRSFLPRALADKLPFGSARLPELVGLLGVSSDQQRVQMARTVEECERPPAKEETKRCVTSLEGMAEFAASVLGETAGVSTTASTAGWGETLVVGKVEGRQDVETRAVSCHQSLFPYMVYYCHMVPRVAVFDVELMRERGEGGGAVAVNQGVAICHLDTSQWSAGHAAFLALGPSPGKIEVCHWIFENDLLWVPRY</sequence>
<dbReference type="PANTHER" id="PTHR31458:SF2">
    <property type="entry name" value="POLYGALACTURONASE 1 BETA-LIKE PROTEIN 2"/>
    <property type="match status" value="1"/>
</dbReference>
<reference evidence="5" key="1">
    <citation type="submission" date="2015-07" db="EMBL/GenBank/DDBJ databases">
        <title>Transcriptome Assembly of Anthurium amnicola.</title>
        <authorList>
            <person name="Suzuki J."/>
        </authorList>
    </citation>
    <scope>NUCLEOTIDE SEQUENCE</scope>
</reference>
<dbReference type="AlphaFoldDB" id="A0A1D1XSD7"/>